<accession>A0A9P0DXQ2</accession>
<dbReference type="Proteomes" id="UP001153737">
    <property type="component" value="Chromosome 8"/>
</dbReference>
<evidence type="ECO:0000313" key="6">
    <source>
        <dbReference type="Proteomes" id="UP001153737"/>
    </source>
</evidence>
<protein>
    <recommendedName>
        <fullName evidence="1">Craniofacial development protein 1</fullName>
    </recommendedName>
    <alternativeName>
        <fullName evidence="2">Bucentaur</fullName>
    </alternativeName>
</protein>
<evidence type="ECO:0000256" key="2">
    <source>
        <dbReference type="ARBA" id="ARBA00030244"/>
    </source>
</evidence>
<dbReference type="PANTHER" id="PTHR48407:SF1">
    <property type="entry name" value="CRANIOFACIAL DEVELOPMENT PROTEIN 1"/>
    <property type="match status" value="1"/>
</dbReference>
<dbReference type="OrthoDB" id="445677at2759"/>
<feature type="region of interest" description="Disordered" evidence="3">
    <location>
        <begin position="31"/>
        <end position="172"/>
    </location>
</feature>
<evidence type="ECO:0000313" key="5">
    <source>
        <dbReference type="EMBL" id="CAH1180514.1"/>
    </source>
</evidence>
<dbReference type="PANTHER" id="PTHR48407">
    <property type="entry name" value="CRANIOFACIAL DEVELOPMENT PROTEIN 1"/>
    <property type="match status" value="1"/>
</dbReference>
<sequence length="307" mass="34930">MSMSVIHSHLKVRFRFIAFKILKKLNQESIMNVDELPDESDSSDEDYDPGKQEDAPSEVDSDGEPEDILSGSEETIENGSNKTRRKKNKKQNRVKSNKRGSEGTGSEEVHQNKESVEEQKQNIDDIWADFMKDTGFKSKNNTNPTEPETPKSKLNEPKSGPQKSVDEINNKPSEKVKITQVFEFAGEEVKVVKEVAVDSAEARLLATSTDEIPKSSKGKRNIGLSGIGNVLSQLTKKPKISTLEKTKLDWDNFKKENNIEEDLQTHNKGKDGYLERQDFLQRADLRRFEIEKNIRSIERSKRFNSTL</sequence>
<evidence type="ECO:0000256" key="3">
    <source>
        <dbReference type="SAM" id="MobiDB-lite"/>
    </source>
</evidence>
<feature type="compositionally biased region" description="Acidic residues" evidence="3">
    <location>
        <begin position="35"/>
        <end position="47"/>
    </location>
</feature>
<feature type="domain" description="BCNT-C" evidence="4">
    <location>
        <begin position="221"/>
        <end position="301"/>
    </location>
</feature>
<feature type="compositionally biased region" description="Acidic residues" evidence="3">
    <location>
        <begin position="55"/>
        <end position="67"/>
    </location>
</feature>
<dbReference type="AlphaFoldDB" id="A0A9P0DXQ2"/>
<evidence type="ECO:0000259" key="4">
    <source>
        <dbReference type="PROSITE" id="PS51279"/>
    </source>
</evidence>
<keyword evidence="6" id="KW-1185">Reference proteome</keyword>
<dbReference type="EMBL" id="OU896714">
    <property type="protein sequence ID" value="CAH1180514.1"/>
    <property type="molecule type" value="Genomic_DNA"/>
</dbReference>
<dbReference type="GO" id="GO:0000812">
    <property type="term" value="C:Swr1 complex"/>
    <property type="evidence" value="ECO:0007669"/>
    <property type="project" value="TreeGrafter"/>
</dbReference>
<organism evidence="5 6">
    <name type="scientific">Phaedon cochleariae</name>
    <name type="common">Mustard beetle</name>
    <dbReference type="NCBI Taxonomy" id="80249"/>
    <lineage>
        <taxon>Eukaryota</taxon>
        <taxon>Metazoa</taxon>
        <taxon>Ecdysozoa</taxon>
        <taxon>Arthropoda</taxon>
        <taxon>Hexapoda</taxon>
        <taxon>Insecta</taxon>
        <taxon>Pterygota</taxon>
        <taxon>Neoptera</taxon>
        <taxon>Endopterygota</taxon>
        <taxon>Coleoptera</taxon>
        <taxon>Polyphaga</taxon>
        <taxon>Cucujiformia</taxon>
        <taxon>Chrysomeloidea</taxon>
        <taxon>Chrysomelidae</taxon>
        <taxon>Chrysomelinae</taxon>
        <taxon>Chrysomelini</taxon>
        <taxon>Phaedon</taxon>
    </lineage>
</organism>
<dbReference type="InterPro" id="IPR011421">
    <property type="entry name" value="BCNT-C"/>
</dbReference>
<reference evidence="5" key="1">
    <citation type="submission" date="2022-01" db="EMBL/GenBank/DDBJ databases">
        <authorList>
            <person name="King R."/>
        </authorList>
    </citation>
    <scope>NUCLEOTIDE SEQUENCE</scope>
</reference>
<feature type="compositionally biased region" description="Basic and acidic residues" evidence="3">
    <location>
        <begin position="107"/>
        <end position="123"/>
    </location>
</feature>
<proteinExistence type="predicted"/>
<dbReference type="InterPro" id="IPR027124">
    <property type="entry name" value="Swc5/CFDP1/2"/>
</dbReference>
<dbReference type="Pfam" id="PF07572">
    <property type="entry name" value="BCNT"/>
    <property type="match status" value="1"/>
</dbReference>
<name>A0A9P0DXQ2_PHACE</name>
<feature type="compositionally biased region" description="Basic residues" evidence="3">
    <location>
        <begin position="82"/>
        <end position="98"/>
    </location>
</feature>
<feature type="compositionally biased region" description="Polar residues" evidence="3">
    <location>
        <begin position="137"/>
        <end position="146"/>
    </location>
</feature>
<reference evidence="5" key="2">
    <citation type="submission" date="2022-10" db="EMBL/GenBank/DDBJ databases">
        <authorList>
            <consortium name="ENA_rothamsted_submissions"/>
            <consortium name="culmorum"/>
            <person name="King R."/>
        </authorList>
    </citation>
    <scope>NUCLEOTIDE SEQUENCE</scope>
</reference>
<dbReference type="PROSITE" id="PS51279">
    <property type="entry name" value="BCNT_C"/>
    <property type="match status" value="1"/>
</dbReference>
<evidence type="ECO:0000256" key="1">
    <source>
        <dbReference type="ARBA" id="ARBA00019033"/>
    </source>
</evidence>
<gene>
    <name evidence="5" type="ORF">PHAECO_LOCUS11695</name>
</gene>